<feature type="transmembrane region" description="Helical" evidence="1">
    <location>
        <begin position="7"/>
        <end position="28"/>
    </location>
</feature>
<proteinExistence type="predicted"/>
<dbReference type="eggNOG" id="arCOG11495">
    <property type="taxonomic scope" value="Archaea"/>
</dbReference>
<feature type="transmembrane region" description="Helical" evidence="1">
    <location>
        <begin position="84"/>
        <end position="102"/>
    </location>
</feature>
<protein>
    <submittedName>
        <fullName evidence="2">Inner-membrane translocator</fullName>
    </submittedName>
</protein>
<dbReference type="RefSeq" id="WP_006088567.1">
    <property type="nucleotide sequence ID" value="NZ_AOHW01000007.1"/>
</dbReference>
<keyword evidence="1" id="KW-0812">Transmembrane</keyword>
<organism evidence="2 3">
    <name type="scientific">Natronorubrum tibetense GA33</name>
    <dbReference type="NCBI Taxonomy" id="1114856"/>
    <lineage>
        <taxon>Archaea</taxon>
        <taxon>Methanobacteriati</taxon>
        <taxon>Methanobacteriota</taxon>
        <taxon>Stenosarchaea group</taxon>
        <taxon>Halobacteria</taxon>
        <taxon>Halobacteriales</taxon>
        <taxon>Natrialbaceae</taxon>
        <taxon>Natronorubrum</taxon>
    </lineage>
</organism>
<evidence type="ECO:0000256" key="1">
    <source>
        <dbReference type="SAM" id="Phobius"/>
    </source>
</evidence>
<dbReference type="OrthoDB" id="164037at2157"/>
<dbReference type="AlphaFoldDB" id="L9W7U0"/>
<name>L9W7U0_9EURY</name>
<sequence>MAGYLTSLFAFVLVAHGLVHLLGVAVYLELATVADLPYKTTLLGGAIDVGDSGMRIYGLLCGVAAVGFVASAGALLVDWHSWRRLLVAVTLFSLGLTILDWTVASAGIAVNLIILAVLVADIWNLV</sequence>
<keyword evidence="1" id="KW-0472">Membrane</keyword>
<dbReference type="Proteomes" id="UP000011599">
    <property type="component" value="Unassembled WGS sequence"/>
</dbReference>
<gene>
    <name evidence="2" type="ORF">C496_04028</name>
</gene>
<comment type="caution">
    <text evidence="2">The sequence shown here is derived from an EMBL/GenBank/DDBJ whole genome shotgun (WGS) entry which is preliminary data.</text>
</comment>
<evidence type="ECO:0000313" key="3">
    <source>
        <dbReference type="Proteomes" id="UP000011599"/>
    </source>
</evidence>
<keyword evidence="3" id="KW-1185">Reference proteome</keyword>
<dbReference type="PATRIC" id="fig|1114856.3.peg.834"/>
<keyword evidence="1" id="KW-1133">Transmembrane helix</keyword>
<feature type="transmembrane region" description="Helical" evidence="1">
    <location>
        <begin position="108"/>
        <end position="125"/>
    </location>
</feature>
<feature type="transmembrane region" description="Helical" evidence="1">
    <location>
        <begin position="56"/>
        <end position="77"/>
    </location>
</feature>
<reference evidence="2 3" key="1">
    <citation type="journal article" date="2014" name="PLoS Genet.">
        <title>Phylogenetically driven sequencing of extremely halophilic archaea reveals strategies for static and dynamic osmo-response.</title>
        <authorList>
            <person name="Becker E.A."/>
            <person name="Seitzer P.M."/>
            <person name="Tritt A."/>
            <person name="Larsen D."/>
            <person name="Krusor M."/>
            <person name="Yao A.I."/>
            <person name="Wu D."/>
            <person name="Madern D."/>
            <person name="Eisen J.A."/>
            <person name="Darling A.E."/>
            <person name="Facciotti M.T."/>
        </authorList>
    </citation>
    <scope>NUCLEOTIDE SEQUENCE [LARGE SCALE GENOMIC DNA]</scope>
    <source>
        <strain evidence="2 3">GA33</strain>
    </source>
</reference>
<accession>L9W7U0</accession>
<dbReference type="EMBL" id="AOHW01000007">
    <property type="protein sequence ID" value="ELY45560.1"/>
    <property type="molecule type" value="Genomic_DNA"/>
</dbReference>
<evidence type="ECO:0000313" key="2">
    <source>
        <dbReference type="EMBL" id="ELY45560.1"/>
    </source>
</evidence>